<dbReference type="AlphaFoldDB" id="A0A6M0IRJ0"/>
<dbReference type="EMBL" id="JAAGNZ010000006">
    <property type="protein sequence ID" value="NEU70602.1"/>
    <property type="molecule type" value="Genomic_DNA"/>
</dbReference>
<keyword evidence="2" id="KW-1185">Reference proteome</keyword>
<gene>
    <name evidence="1" type="ORF">GK091_27300</name>
</gene>
<comment type="caution">
    <text evidence="1">The sequence shown here is derived from an EMBL/GenBank/DDBJ whole genome shotgun (WGS) entry which is preliminary data.</text>
</comment>
<dbReference type="Proteomes" id="UP000477386">
    <property type="component" value="Unassembled WGS sequence"/>
</dbReference>
<reference evidence="1 2" key="1">
    <citation type="submission" date="2020-02" db="EMBL/GenBank/DDBJ databases">
        <title>Draft genome sequence of two Spirosoma agri KCTC 52727 and Spirosoma terrae KCTC 52035.</title>
        <authorList>
            <person name="Rojas J."/>
            <person name="Ambika Manirajan B."/>
            <person name="Ratering S."/>
            <person name="Suarez C."/>
            <person name="Schnell S."/>
        </authorList>
    </citation>
    <scope>NUCLEOTIDE SEQUENCE [LARGE SCALE GENOMIC DNA]</scope>
    <source>
        <strain evidence="1 2">KCTC 52727</strain>
    </source>
</reference>
<evidence type="ECO:0000313" key="1">
    <source>
        <dbReference type="EMBL" id="NEU70602.1"/>
    </source>
</evidence>
<name>A0A6M0IRJ0_9BACT</name>
<accession>A0A6M0IRJ0</accession>
<organism evidence="1 2">
    <name type="scientific">Spirosoma agri</name>
    <dbReference type="NCBI Taxonomy" id="1987381"/>
    <lineage>
        <taxon>Bacteria</taxon>
        <taxon>Pseudomonadati</taxon>
        <taxon>Bacteroidota</taxon>
        <taxon>Cytophagia</taxon>
        <taxon>Cytophagales</taxon>
        <taxon>Cytophagaceae</taxon>
        <taxon>Spirosoma</taxon>
    </lineage>
</organism>
<sequence>MYFAKITNSYNAKNRLQEYLSKQLKSLECLTVEDPKAFKKYLETTVHKANLKFPRCRPLVSYLHPAYSSSGFSAGVSDLIQFNLYELRGRFEPTQSPAPVHPNEMVQTSLFS</sequence>
<dbReference type="RefSeq" id="WP_164043915.1">
    <property type="nucleotide sequence ID" value="NZ_JAAGNZ010000006.1"/>
</dbReference>
<protein>
    <submittedName>
        <fullName evidence="1">Uncharacterized protein</fullName>
    </submittedName>
</protein>
<evidence type="ECO:0000313" key="2">
    <source>
        <dbReference type="Proteomes" id="UP000477386"/>
    </source>
</evidence>
<proteinExistence type="predicted"/>